<organism evidence="2 3">
    <name type="scientific">Glomerella acutata</name>
    <name type="common">Colletotrichum acutatum</name>
    <dbReference type="NCBI Taxonomy" id="27357"/>
    <lineage>
        <taxon>Eukaryota</taxon>
        <taxon>Fungi</taxon>
        <taxon>Dikarya</taxon>
        <taxon>Ascomycota</taxon>
        <taxon>Pezizomycotina</taxon>
        <taxon>Sordariomycetes</taxon>
        <taxon>Hypocreomycetidae</taxon>
        <taxon>Glomerellales</taxon>
        <taxon>Glomerellaceae</taxon>
        <taxon>Colletotrichum</taxon>
        <taxon>Colletotrichum acutatum species complex</taxon>
    </lineage>
</organism>
<dbReference type="GeneID" id="85385912"/>
<feature type="region of interest" description="Disordered" evidence="1">
    <location>
        <begin position="1"/>
        <end position="41"/>
    </location>
</feature>
<dbReference type="EMBL" id="JAHMHS010000033">
    <property type="protein sequence ID" value="KAK1726359.1"/>
    <property type="molecule type" value="Genomic_DNA"/>
</dbReference>
<evidence type="ECO:0000313" key="3">
    <source>
        <dbReference type="Proteomes" id="UP001244207"/>
    </source>
</evidence>
<gene>
    <name evidence="2" type="ORF">BDZ83DRAFT_263505</name>
</gene>
<keyword evidence="3" id="KW-1185">Reference proteome</keyword>
<evidence type="ECO:0000313" key="2">
    <source>
        <dbReference type="EMBL" id="KAK1726359.1"/>
    </source>
</evidence>
<evidence type="ECO:0000256" key="1">
    <source>
        <dbReference type="SAM" id="MobiDB-lite"/>
    </source>
</evidence>
<dbReference type="AlphaFoldDB" id="A0AAD8XFX9"/>
<proteinExistence type="predicted"/>
<name>A0AAD8XFX9_GLOAC</name>
<dbReference type="Proteomes" id="UP001244207">
    <property type="component" value="Unassembled WGS sequence"/>
</dbReference>
<sequence length="252" mass="28129">MIRMPEPSFGALDSGVPLPQGPRRTDMQSRTQKNRSFAPPARIPIGSQRELQVLFRILCSSEDTHIDWNAGYAGLHERGPNGDKDEENRACCAAGASGNRISRGPPRGKKTNNATVRGYLPERNKVVTCQSSLVYPTFASLQLAERYRAPAAITVCRIEVHSIRARAKQGSNCMASVSPRGPLRRRLVRRHRCLPWRHPPVPDVWCLQAYLADHRMPFPGPLGILYPPCLRGKKIIKKKNELLLLTRGCVPV</sequence>
<comment type="caution">
    <text evidence="2">The sequence shown here is derived from an EMBL/GenBank/DDBJ whole genome shotgun (WGS) entry which is preliminary data.</text>
</comment>
<dbReference type="RefSeq" id="XP_060366414.1">
    <property type="nucleotide sequence ID" value="XM_060502013.1"/>
</dbReference>
<reference evidence="2" key="1">
    <citation type="submission" date="2021-12" db="EMBL/GenBank/DDBJ databases">
        <title>Comparative genomics, transcriptomics and evolutionary studies reveal genomic signatures of adaptation to plant cell wall in hemibiotrophic fungi.</title>
        <authorList>
            <consortium name="DOE Joint Genome Institute"/>
            <person name="Baroncelli R."/>
            <person name="Diaz J.F."/>
            <person name="Benocci T."/>
            <person name="Peng M."/>
            <person name="Battaglia E."/>
            <person name="Haridas S."/>
            <person name="Andreopoulos W."/>
            <person name="Labutti K."/>
            <person name="Pangilinan J."/>
            <person name="Floch G.L."/>
            <person name="Makela M.R."/>
            <person name="Henrissat B."/>
            <person name="Grigoriev I.V."/>
            <person name="Crouch J.A."/>
            <person name="De Vries R.P."/>
            <person name="Sukno S.A."/>
            <person name="Thon M.R."/>
        </authorList>
    </citation>
    <scope>NUCLEOTIDE SEQUENCE</scope>
    <source>
        <strain evidence="2">CBS 112980</strain>
    </source>
</reference>
<protein>
    <submittedName>
        <fullName evidence="2">Uncharacterized protein</fullName>
    </submittedName>
</protein>
<accession>A0AAD8XFX9</accession>